<comment type="caution">
    <text evidence="10">The sequence shown here is derived from an EMBL/GenBank/DDBJ whole genome shotgun (WGS) entry which is preliminary data.</text>
</comment>
<gene>
    <name evidence="6" type="primary">rnfG</name>
    <name evidence="10" type="ORF">A3196_19215</name>
</gene>
<dbReference type="STRING" id="1818881.A3196_19215"/>
<dbReference type="EMBL" id="LVJZ01000005">
    <property type="protein sequence ID" value="ODB92903.1"/>
    <property type="molecule type" value="Genomic_DNA"/>
</dbReference>
<reference evidence="10 11" key="1">
    <citation type="submission" date="2016-03" db="EMBL/GenBank/DDBJ databases">
        <title>Chemosynthetic sulphur-oxidizing symbionts of marine invertebrate animals are capable of nitrogen fixation.</title>
        <authorList>
            <person name="Petersen J.M."/>
            <person name="Kemper A."/>
            <person name="Gruber-Vodicka H."/>
            <person name="Cardini U."/>
            <person name="Geest Mvander."/>
            <person name="Kleiner M."/>
            <person name="Bulgheresi S."/>
            <person name="Fussmann M."/>
            <person name="Herbold C."/>
            <person name="Seah B.K.B."/>
            <person name="Antony C.Paul."/>
            <person name="Liu D."/>
            <person name="Belitz A."/>
            <person name="Weber M."/>
        </authorList>
    </citation>
    <scope>NUCLEOTIDE SEQUENCE [LARGE SCALE GENOMIC DNA]</scope>
    <source>
        <strain evidence="10">G_D</strain>
    </source>
</reference>
<keyword evidence="6" id="KW-0997">Cell inner membrane</keyword>
<dbReference type="GO" id="GO:0022900">
    <property type="term" value="P:electron transport chain"/>
    <property type="evidence" value="ECO:0007669"/>
    <property type="project" value="UniProtKB-UniRule"/>
</dbReference>
<proteinExistence type="inferred from homology"/>
<dbReference type="PANTHER" id="PTHR36118:SF1">
    <property type="entry name" value="ION-TRANSLOCATING OXIDOREDUCTASE COMPLEX SUBUNIT G"/>
    <property type="match status" value="1"/>
</dbReference>
<evidence type="ECO:0000256" key="7">
    <source>
        <dbReference type="SAM" id="MobiDB-lite"/>
    </source>
</evidence>
<dbReference type="InterPro" id="IPR007329">
    <property type="entry name" value="FMN-bd"/>
</dbReference>
<keyword evidence="4 6" id="KW-0288">FMN</keyword>
<keyword evidence="1 6" id="KW-0813">Transport</keyword>
<evidence type="ECO:0000256" key="2">
    <source>
        <dbReference type="ARBA" id="ARBA00022553"/>
    </source>
</evidence>
<dbReference type="GO" id="GO:0009055">
    <property type="term" value="F:electron transfer activity"/>
    <property type="evidence" value="ECO:0007669"/>
    <property type="project" value="InterPro"/>
</dbReference>
<evidence type="ECO:0000259" key="9">
    <source>
        <dbReference type="SMART" id="SM00900"/>
    </source>
</evidence>
<keyword evidence="2 6" id="KW-0597">Phosphoprotein</keyword>
<organism evidence="10 11">
    <name type="scientific">Candidatus Thiodiazotropha endoloripes</name>
    <dbReference type="NCBI Taxonomy" id="1818881"/>
    <lineage>
        <taxon>Bacteria</taxon>
        <taxon>Pseudomonadati</taxon>
        <taxon>Pseudomonadota</taxon>
        <taxon>Gammaproteobacteria</taxon>
        <taxon>Chromatiales</taxon>
        <taxon>Sedimenticolaceae</taxon>
        <taxon>Candidatus Thiodiazotropha</taxon>
    </lineage>
</organism>
<comment type="subunit">
    <text evidence="6">The complex is composed of six subunits: RnfA, RnfB, RnfC, RnfD, RnfE and RnfG.</text>
</comment>
<feature type="domain" description="FMN-binding" evidence="9">
    <location>
        <begin position="111"/>
        <end position="213"/>
    </location>
</feature>
<keyword evidence="5 6" id="KW-0249">Electron transport</keyword>
<keyword evidence="3 6" id="KW-0285">Flavoprotein</keyword>
<evidence type="ECO:0000256" key="3">
    <source>
        <dbReference type="ARBA" id="ARBA00022630"/>
    </source>
</evidence>
<evidence type="ECO:0000256" key="6">
    <source>
        <dbReference type="HAMAP-Rule" id="MF_00479"/>
    </source>
</evidence>
<evidence type="ECO:0000313" key="11">
    <source>
        <dbReference type="Proteomes" id="UP000094849"/>
    </source>
</evidence>
<protein>
    <recommendedName>
        <fullName evidence="6">Ion-translocating oxidoreductase complex subunit G</fullName>
        <ecNumber evidence="6">7.-.-.-</ecNumber>
    </recommendedName>
    <alternativeName>
        <fullName evidence="6">Rnf electron transport complex subunit G</fullName>
    </alternativeName>
</protein>
<keyword evidence="6 8" id="KW-0472">Membrane</keyword>
<evidence type="ECO:0000256" key="1">
    <source>
        <dbReference type="ARBA" id="ARBA00022448"/>
    </source>
</evidence>
<dbReference type="Pfam" id="PF04205">
    <property type="entry name" value="FMN_bind"/>
    <property type="match status" value="1"/>
</dbReference>
<keyword evidence="6 8" id="KW-0812">Transmembrane</keyword>
<dbReference type="OrthoDB" id="9794010at2"/>
<accession>A0A1E2UHK4</accession>
<dbReference type="GO" id="GO:0005886">
    <property type="term" value="C:plasma membrane"/>
    <property type="evidence" value="ECO:0007669"/>
    <property type="project" value="UniProtKB-SubCell"/>
</dbReference>
<comment type="function">
    <text evidence="6">Part of a membrane-bound complex that couples electron transfer with translocation of ions across the membrane.</text>
</comment>
<dbReference type="Proteomes" id="UP000094849">
    <property type="component" value="Unassembled WGS sequence"/>
</dbReference>
<evidence type="ECO:0000313" key="10">
    <source>
        <dbReference type="EMBL" id="ODB92903.1"/>
    </source>
</evidence>
<dbReference type="RefSeq" id="WP_069006418.1">
    <property type="nucleotide sequence ID" value="NZ_LVJW01000007.1"/>
</dbReference>
<evidence type="ECO:0000256" key="8">
    <source>
        <dbReference type="SAM" id="Phobius"/>
    </source>
</evidence>
<evidence type="ECO:0000256" key="5">
    <source>
        <dbReference type="ARBA" id="ARBA00022982"/>
    </source>
</evidence>
<feature type="region of interest" description="Disordered" evidence="7">
    <location>
        <begin position="222"/>
        <end position="242"/>
    </location>
</feature>
<keyword evidence="11" id="KW-1185">Reference proteome</keyword>
<keyword evidence="6" id="KW-1278">Translocase</keyword>
<sequence>MSTPEAQAIQPSTPTGPMIRTLMGIAMLSGFLVVLTYQLTKPIIAENQRRAIEAAVFQVIPGAVARRDFLVTESAVTAVTPDAPTEGILVYAGYDQQGNLKGVAAKAGAQGYADMIHLLYGYDPDCECIRGIKVLKLAETPGLGDKIITDANFVANFDALEAKLNASGDKLANAIVTVKAGTKQHPWEIDAISGATISSQAVGKALNQSTQLLLPQLMPHIDVIRNAPPPPSEPETPDSGTQ</sequence>
<dbReference type="SMART" id="SM00900">
    <property type="entry name" value="FMN_bind"/>
    <property type="match status" value="1"/>
</dbReference>
<keyword evidence="6 8" id="KW-1133">Transmembrane helix</keyword>
<dbReference type="GO" id="GO:0010181">
    <property type="term" value="F:FMN binding"/>
    <property type="evidence" value="ECO:0007669"/>
    <property type="project" value="InterPro"/>
</dbReference>
<dbReference type="EC" id="7.-.-.-" evidence="6"/>
<dbReference type="AlphaFoldDB" id="A0A1E2UHK4"/>
<evidence type="ECO:0000256" key="4">
    <source>
        <dbReference type="ARBA" id="ARBA00022643"/>
    </source>
</evidence>
<feature type="transmembrane region" description="Helical" evidence="8">
    <location>
        <begin position="21"/>
        <end position="40"/>
    </location>
</feature>
<name>A0A1E2UHK4_9GAMM</name>
<comment type="similarity">
    <text evidence="6">Belongs to the RnfG family.</text>
</comment>
<feature type="modified residue" description="FMN phosphoryl threonine" evidence="6">
    <location>
        <position position="196"/>
    </location>
</feature>
<dbReference type="InterPro" id="IPR010209">
    <property type="entry name" value="Ion_transpt_RnfG/RsxG"/>
</dbReference>
<dbReference type="NCBIfam" id="TIGR01947">
    <property type="entry name" value="rnfG"/>
    <property type="match status" value="1"/>
</dbReference>
<dbReference type="PANTHER" id="PTHR36118">
    <property type="entry name" value="ION-TRANSLOCATING OXIDOREDUCTASE COMPLEX SUBUNIT G"/>
    <property type="match status" value="1"/>
</dbReference>
<dbReference type="HAMAP" id="MF_00479">
    <property type="entry name" value="RsxG_RnfG"/>
    <property type="match status" value="1"/>
</dbReference>
<keyword evidence="6" id="KW-1003">Cell membrane</keyword>
<comment type="subcellular location">
    <subcellularLocation>
        <location evidence="6">Cell inner membrane</location>
        <topology evidence="6">Single-pass membrane protein</topology>
    </subcellularLocation>
</comment>
<comment type="cofactor">
    <cofactor evidence="6">
        <name>FMN</name>
        <dbReference type="ChEBI" id="CHEBI:58210"/>
    </cofactor>
</comment>